<evidence type="ECO:0000313" key="3">
    <source>
        <dbReference type="EMBL" id="GMH57771.1"/>
    </source>
</evidence>
<feature type="region of interest" description="Disordered" evidence="2">
    <location>
        <begin position="91"/>
        <end position="129"/>
    </location>
</feature>
<dbReference type="EMBL" id="BRXY01000048">
    <property type="protein sequence ID" value="GMH57771.1"/>
    <property type="molecule type" value="Genomic_DNA"/>
</dbReference>
<dbReference type="OrthoDB" id="199469at2759"/>
<evidence type="ECO:0000256" key="2">
    <source>
        <dbReference type="SAM" id="MobiDB-lite"/>
    </source>
</evidence>
<reference evidence="4" key="1">
    <citation type="journal article" date="2023" name="Commun. Biol.">
        <title>Genome analysis of Parmales, the sister group of diatoms, reveals the evolutionary specialization of diatoms from phago-mixotrophs to photoautotrophs.</title>
        <authorList>
            <person name="Ban H."/>
            <person name="Sato S."/>
            <person name="Yoshikawa S."/>
            <person name="Yamada K."/>
            <person name="Nakamura Y."/>
            <person name="Ichinomiya M."/>
            <person name="Sato N."/>
            <person name="Blanc-Mathieu R."/>
            <person name="Endo H."/>
            <person name="Kuwata A."/>
            <person name="Ogata H."/>
        </authorList>
    </citation>
    <scope>NUCLEOTIDE SEQUENCE [LARGE SCALE GENOMIC DNA]</scope>
    <source>
        <strain evidence="4">NIES 3701</strain>
    </source>
</reference>
<feature type="compositionally biased region" description="Basic and acidic residues" evidence="2">
    <location>
        <begin position="542"/>
        <end position="551"/>
    </location>
</feature>
<accession>A0A9W6ZR31</accession>
<evidence type="ECO:0000313" key="4">
    <source>
        <dbReference type="Proteomes" id="UP001165085"/>
    </source>
</evidence>
<comment type="caution">
    <text evidence="3">The sequence shown here is derived from an EMBL/GenBank/DDBJ whole genome shotgun (WGS) entry which is preliminary data.</text>
</comment>
<feature type="compositionally biased region" description="Acidic residues" evidence="2">
    <location>
        <begin position="672"/>
        <end position="685"/>
    </location>
</feature>
<keyword evidence="1" id="KW-0175">Coiled coil</keyword>
<gene>
    <name evidence="3" type="ORF">TrST_g2359</name>
</gene>
<feature type="region of interest" description="Disordered" evidence="2">
    <location>
        <begin position="652"/>
        <end position="697"/>
    </location>
</feature>
<feature type="compositionally biased region" description="Basic and acidic residues" evidence="2">
    <location>
        <begin position="91"/>
        <end position="100"/>
    </location>
</feature>
<feature type="compositionally biased region" description="Acidic residues" evidence="2">
    <location>
        <begin position="774"/>
        <end position="786"/>
    </location>
</feature>
<organism evidence="3 4">
    <name type="scientific">Triparma strigata</name>
    <dbReference type="NCBI Taxonomy" id="1606541"/>
    <lineage>
        <taxon>Eukaryota</taxon>
        <taxon>Sar</taxon>
        <taxon>Stramenopiles</taxon>
        <taxon>Ochrophyta</taxon>
        <taxon>Bolidophyceae</taxon>
        <taxon>Parmales</taxon>
        <taxon>Triparmaceae</taxon>
        <taxon>Triparma</taxon>
    </lineage>
</organism>
<proteinExistence type="predicted"/>
<evidence type="ECO:0000256" key="1">
    <source>
        <dbReference type="SAM" id="Coils"/>
    </source>
</evidence>
<keyword evidence="4" id="KW-1185">Reference proteome</keyword>
<dbReference type="Proteomes" id="UP001165085">
    <property type="component" value="Unassembled WGS sequence"/>
</dbReference>
<feature type="region of interest" description="Disordered" evidence="2">
    <location>
        <begin position="265"/>
        <end position="288"/>
    </location>
</feature>
<sequence>MATIHTDLSEVDEIVANVEKKRLAEKPIEEVTVKKARGASILLGKKPKYQSRSKKNENKVMPLADEGKGLLLPTEEELANPLLKELKVAAEKKKLEKPEPEPEPEPEPLSLDEQLKQKAREAELRAQEEERLEAIRKKAEDEQIAADSHFKIKPEKRISIRDQMKASQMLINVDPDSVSEDKIAEDLGTQFQGLWGKLGMAANFTKKIKDEIVEVASRVHPHEVLERVTSQYPKRKYTPVHHSLGPVVDHEKHLDVTAVGTAADTAAAENVDPKVNDDSSLPDSEVRRRRGGFKNLKKSLGVNPFHMLELTQDELDYFFGAFCEAAGAGPDDPDPEQITLEQLVDWFYKVEYRFKTKDLKRDNKMLIENIKTVHYFDDASDKKIDQLHDSLKIQPKKDKEGEDIKLNLTEAEAEAERVKQAIADANAGRGSESAIKKKEVELTPEQQKRLLKAKLSGGEKTSMTFIDFVLCMWNFLSADEVMMSKNLWEYIEVGLLKKYDCKGIIPLEYIDELIEIWHEKSKGKLKKNNAKRNKNKSSIMRSKLEEGAHTTKDEKGKVVSRSLYFGNFRALCEANRSFTFGCTRLQLDIMACLMGASFWKRQRAFRAKKFGLSKLHFILRGDYMSYNVAEPMSGKDLQKLIDNGIEEYGAVGEKKKESGDASADSDGGGEGSGDDDDAQEGENDSPETLQEKLVKEKRMTVHRKVERMRLGRTILLIEMKKGKGERLSAEESWLLAKATAQAKTANKVYMRMSKTGDATITKKIGKQLRRGIAEEDEEDAEEEALKEEELAKSEAIARARREKMKRLLEAEEAKQANIGGFKEEQKKIFDEKQGDSSKYAKYMD</sequence>
<feature type="compositionally biased region" description="Basic and acidic residues" evidence="2">
    <location>
        <begin position="113"/>
        <end position="129"/>
    </location>
</feature>
<protein>
    <submittedName>
        <fullName evidence="3">Uncharacterized protein</fullName>
    </submittedName>
</protein>
<feature type="region of interest" description="Disordered" evidence="2">
    <location>
        <begin position="771"/>
        <end position="790"/>
    </location>
</feature>
<dbReference type="AlphaFoldDB" id="A0A9W6ZR31"/>
<name>A0A9W6ZR31_9STRA</name>
<feature type="compositionally biased region" description="Basic and acidic residues" evidence="2">
    <location>
        <begin position="821"/>
        <end position="835"/>
    </location>
</feature>
<feature type="region of interest" description="Disordered" evidence="2">
    <location>
        <begin position="527"/>
        <end position="551"/>
    </location>
</feature>
<feature type="region of interest" description="Disordered" evidence="2">
    <location>
        <begin position="814"/>
        <end position="844"/>
    </location>
</feature>
<feature type="coiled-coil region" evidence="1">
    <location>
        <begin position="401"/>
        <end position="428"/>
    </location>
</feature>